<proteinExistence type="inferred from homology"/>
<evidence type="ECO:0000256" key="4">
    <source>
        <dbReference type="PIRSR" id="PIRSR036979-1"/>
    </source>
</evidence>
<feature type="binding site" evidence="4">
    <location>
        <position position="131"/>
    </location>
    <ligand>
        <name>Mn(2+)</name>
        <dbReference type="ChEBI" id="CHEBI:29035"/>
        <label>1</label>
    </ligand>
</feature>
<feature type="binding site" evidence="4">
    <location>
        <position position="133"/>
    </location>
    <ligand>
        <name>Mn(2+)</name>
        <dbReference type="ChEBI" id="CHEBI:29035"/>
        <label>1</label>
    </ligand>
</feature>
<keyword evidence="3" id="KW-0378">Hydrolase</keyword>
<dbReference type="PIRSF" id="PIRSF036979">
    <property type="entry name" value="Arginase"/>
    <property type="match status" value="1"/>
</dbReference>
<feature type="binding site" evidence="4">
    <location>
        <position position="215"/>
    </location>
    <ligand>
        <name>Mn(2+)</name>
        <dbReference type="ChEBI" id="CHEBI:29035"/>
        <label>1</label>
    </ligand>
</feature>
<comment type="similarity">
    <text evidence="1">Belongs to the arginase family. Agmatinase subfamily.</text>
</comment>
<dbReference type="GO" id="GO:0033389">
    <property type="term" value="P:putrescine biosynthetic process from arginine, via agmatine"/>
    <property type="evidence" value="ECO:0007669"/>
    <property type="project" value="TreeGrafter"/>
</dbReference>
<feature type="binding site" evidence="4">
    <location>
        <position position="135"/>
    </location>
    <ligand>
        <name>Mn(2+)</name>
        <dbReference type="ChEBI" id="CHEBI:29035"/>
        <label>1</label>
    </ligand>
</feature>
<dbReference type="Proteomes" id="UP000294614">
    <property type="component" value="Unassembled WGS sequence"/>
</dbReference>
<evidence type="ECO:0000256" key="2">
    <source>
        <dbReference type="ARBA" id="ARBA00022723"/>
    </source>
</evidence>
<keyword evidence="4" id="KW-0464">Manganese</keyword>
<dbReference type="GO" id="GO:0008783">
    <property type="term" value="F:agmatinase activity"/>
    <property type="evidence" value="ECO:0007669"/>
    <property type="project" value="TreeGrafter"/>
</dbReference>
<dbReference type="InterPro" id="IPR005925">
    <property type="entry name" value="Agmatinase-rel"/>
</dbReference>
<dbReference type="OrthoDB" id="9788689at2"/>
<comment type="cofactor">
    <cofactor evidence="4">
        <name>Mn(2+)</name>
        <dbReference type="ChEBI" id="CHEBI:29035"/>
    </cofactor>
    <text evidence="4">Binds 2 manganese ions per subunit.</text>
</comment>
<feature type="binding site" evidence="4">
    <location>
        <position position="213"/>
    </location>
    <ligand>
        <name>Mn(2+)</name>
        <dbReference type="ChEBI" id="CHEBI:29035"/>
        <label>1</label>
    </ligand>
</feature>
<name>A0A4R1KDF1_9BACT</name>
<evidence type="ECO:0000256" key="1">
    <source>
        <dbReference type="ARBA" id="ARBA00009227"/>
    </source>
</evidence>
<dbReference type="Pfam" id="PF00491">
    <property type="entry name" value="Arginase"/>
    <property type="match status" value="1"/>
</dbReference>
<keyword evidence="6" id="KW-1185">Reference proteome</keyword>
<dbReference type="GO" id="GO:0046872">
    <property type="term" value="F:metal ion binding"/>
    <property type="evidence" value="ECO:0007669"/>
    <property type="project" value="UniProtKB-KW"/>
</dbReference>
<evidence type="ECO:0000313" key="6">
    <source>
        <dbReference type="Proteomes" id="UP000294614"/>
    </source>
</evidence>
<accession>A0A4R1KDF1</accession>
<dbReference type="EMBL" id="SMGG01000003">
    <property type="protein sequence ID" value="TCK62023.1"/>
    <property type="molecule type" value="Genomic_DNA"/>
</dbReference>
<dbReference type="CDD" id="cd11593">
    <property type="entry name" value="Agmatinase-like_2"/>
    <property type="match status" value="1"/>
</dbReference>
<dbReference type="PANTHER" id="PTHR11358">
    <property type="entry name" value="ARGINASE/AGMATINASE"/>
    <property type="match status" value="1"/>
</dbReference>
<evidence type="ECO:0000313" key="5">
    <source>
        <dbReference type="EMBL" id="TCK62023.1"/>
    </source>
</evidence>
<reference evidence="5 6" key="1">
    <citation type="submission" date="2019-03" db="EMBL/GenBank/DDBJ databases">
        <title>Genomic Encyclopedia of Type Strains, Phase IV (KMG-IV): sequencing the most valuable type-strain genomes for metagenomic binning, comparative biology and taxonomic classification.</title>
        <authorList>
            <person name="Goeker M."/>
        </authorList>
    </citation>
    <scope>NUCLEOTIDE SEQUENCE [LARGE SCALE GENOMIC DNA]</scope>
    <source>
        <strain evidence="5 6">DSM 24984</strain>
    </source>
</reference>
<feature type="binding site" evidence="4">
    <location>
        <position position="107"/>
    </location>
    <ligand>
        <name>Mn(2+)</name>
        <dbReference type="ChEBI" id="CHEBI:29035"/>
        <label>1</label>
    </ligand>
</feature>
<gene>
    <name evidence="5" type="ORF">C8D98_0532</name>
</gene>
<dbReference type="PROSITE" id="PS51409">
    <property type="entry name" value="ARGINASE_2"/>
    <property type="match status" value="1"/>
</dbReference>
<dbReference type="SUPFAM" id="SSF52768">
    <property type="entry name" value="Arginase/deacetylase"/>
    <property type="match status" value="1"/>
</dbReference>
<dbReference type="PANTHER" id="PTHR11358:SF26">
    <property type="entry name" value="GUANIDINO ACID HYDROLASE, MITOCHONDRIAL"/>
    <property type="match status" value="1"/>
</dbReference>
<sequence>MSEIITFHGDDVPQSRPDEALFHVIPVPYEKSVSYGSGTAEGPAAILAASCQLEVFDGKSTPAQYGIYTHEAVNCDGGHEESLANIKEAVLNCLRHGKMPVVLGGEHTVTNGVIDALIEKYGTDFGVVQFDAHADLRESYEGSIFSHACVMKRTIDKGIPIYQLGTRSYCMEEHQTRVYNEIPYMDAEDIHRQGTDAFVLPDGFPEKVFITFDIDALDSSIMPATGTPVPGGLTWYQAMWLIERIVKQRTCIGFDVLEYAPMYGLHSADFTAAQLVYNMMGYAARSTGVRSFFQLG</sequence>
<dbReference type="Gene3D" id="3.40.800.10">
    <property type="entry name" value="Ureohydrolase domain"/>
    <property type="match status" value="1"/>
</dbReference>
<dbReference type="NCBIfam" id="TIGR01230">
    <property type="entry name" value="agmatinase"/>
    <property type="match status" value="1"/>
</dbReference>
<dbReference type="InterPro" id="IPR006035">
    <property type="entry name" value="Ureohydrolase"/>
</dbReference>
<comment type="caution">
    <text evidence="5">The sequence shown here is derived from an EMBL/GenBank/DDBJ whole genome shotgun (WGS) entry which is preliminary data.</text>
</comment>
<protein>
    <submittedName>
        <fullName evidence="5">Agmatinase</fullName>
    </submittedName>
</protein>
<evidence type="ECO:0000256" key="3">
    <source>
        <dbReference type="ARBA" id="ARBA00022801"/>
    </source>
</evidence>
<dbReference type="AlphaFoldDB" id="A0A4R1KDF1"/>
<keyword evidence="2 4" id="KW-0479">Metal-binding</keyword>
<dbReference type="RefSeq" id="WP_132871762.1">
    <property type="nucleotide sequence ID" value="NZ_SMGG01000003.1"/>
</dbReference>
<dbReference type="InterPro" id="IPR023696">
    <property type="entry name" value="Ureohydrolase_dom_sf"/>
</dbReference>
<organism evidence="5 6">
    <name type="scientific">Seleniivibrio woodruffii</name>
    <dbReference type="NCBI Taxonomy" id="1078050"/>
    <lineage>
        <taxon>Bacteria</taxon>
        <taxon>Pseudomonadati</taxon>
        <taxon>Deferribacterota</taxon>
        <taxon>Deferribacteres</taxon>
        <taxon>Deferribacterales</taxon>
        <taxon>Geovibrionaceae</taxon>
        <taxon>Seleniivibrio</taxon>
    </lineage>
</organism>